<feature type="region of interest" description="Disordered" evidence="1">
    <location>
        <begin position="95"/>
        <end position="118"/>
    </location>
</feature>
<feature type="compositionally biased region" description="Low complexity" evidence="1">
    <location>
        <begin position="101"/>
        <end position="114"/>
    </location>
</feature>
<keyword evidence="3" id="KW-1185">Reference proteome</keyword>
<protein>
    <submittedName>
        <fullName evidence="2">Uncharacterized protein</fullName>
    </submittedName>
</protein>
<comment type="caution">
    <text evidence="2">The sequence shown here is derived from an EMBL/GenBank/DDBJ whole genome shotgun (WGS) entry which is preliminary data.</text>
</comment>
<proteinExistence type="predicted"/>
<name>A0A6A4VXE1_AMPAM</name>
<dbReference type="AlphaFoldDB" id="A0A6A4VXE1"/>
<dbReference type="EMBL" id="VIIS01001582">
    <property type="protein sequence ID" value="KAF0296100.1"/>
    <property type="molecule type" value="Genomic_DNA"/>
</dbReference>
<accession>A0A6A4VXE1</accession>
<organism evidence="2 3">
    <name type="scientific">Amphibalanus amphitrite</name>
    <name type="common">Striped barnacle</name>
    <name type="synonym">Balanus amphitrite</name>
    <dbReference type="NCBI Taxonomy" id="1232801"/>
    <lineage>
        <taxon>Eukaryota</taxon>
        <taxon>Metazoa</taxon>
        <taxon>Ecdysozoa</taxon>
        <taxon>Arthropoda</taxon>
        <taxon>Crustacea</taxon>
        <taxon>Multicrustacea</taxon>
        <taxon>Cirripedia</taxon>
        <taxon>Thoracica</taxon>
        <taxon>Thoracicalcarea</taxon>
        <taxon>Balanomorpha</taxon>
        <taxon>Balanoidea</taxon>
        <taxon>Balanidae</taxon>
        <taxon>Amphibalaninae</taxon>
        <taxon>Amphibalanus</taxon>
    </lineage>
</organism>
<sequence>MPSQWAMSQSPCVVCGGAVAVGSGLERADLFDVRLLGGHLAAAVVHHERPLRPGDQNRLCSNCAALLARRERLLNATLLSAAETELDQWAARVLPAPPPAADSRPAGAASSDPRNGTTTAARHVTIGMSEQVRRTGEAVQTPGPGPIKRQYRRRGWNCRICCAGCQDQNRVMDAYHNVRQQLDDAFASRPSSASSPQM</sequence>
<reference evidence="2 3" key="1">
    <citation type="submission" date="2019-07" db="EMBL/GenBank/DDBJ databases">
        <title>Draft genome assembly of a fouling barnacle, Amphibalanus amphitrite (Darwin, 1854): The first reference genome for Thecostraca.</title>
        <authorList>
            <person name="Kim W."/>
        </authorList>
    </citation>
    <scope>NUCLEOTIDE SEQUENCE [LARGE SCALE GENOMIC DNA]</scope>
    <source>
        <strain evidence="2">SNU_AA5</strain>
        <tissue evidence="2">Soma without cirri and trophi</tissue>
    </source>
</reference>
<evidence type="ECO:0000256" key="1">
    <source>
        <dbReference type="SAM" id="MobiDB-lite"/>
    </source>
</evidence>
<evidence type="ECO:0000313" key="3">
    <source>
        <dbReference type="Proteomes" id="UP000440578"/>
    </source>
</evidence>
<gene>
    <name evidence="2" type="ORF">FJT64_006421</name>
</gene>
<evidence type="ECO:0000313" key="2">
    <source>
        <dbReference type="EMBL" id="KAF0296100.1"/>
    </source>
</evidence>
<dbReference type="Proteomes" id="UP000440578">
    <property type="component" value="Unassembled WGS sequence"/>
</dbReference>